<keyword evidence="2 5" id="KW-0812">Transmembrane</keyword>
<proteinExistence type="predicted"/>
<protein>
    <submittedName>
        <fullName evidence="7">ABC transporter permease</fullName>
    </submittedName>
</protein>
<evidence type="ECO:0000256" key="4">
    <source>
        <dbReference type="ARBA" id="ARBA00023136"/>
    </source>
</evidence>
<feature type="transmembrane region" description="Helical" evidence="5">
    <location>
        <begin position="21"/>
        <end position="48"/>
    </location>
</feature>
<evidence type="ECO:0000313" key="7">
    <source>
        <dbReference type="EMBL" id="MDY7232264.1"/>
    </source>
</evidence>
<evidence type="ECO:0000256" key="1">
    <source>
        <dbReference type="ARBA" id="ARBA00004141"/>
    </source>
</evidence>
<dbReference type="InterPro" id="IPR013525">
    <property type="entry name" value="ABC2_TM"/>
</dbReference>
<organism evidence="7 8">
    <name type="scientific">Hyalangium rubrum</name>
    <dbReference type="NCBI Taxonomy" id="3103134"/>
    <lineage>
        <taxon>Bacteria</taxon>
        <taxon>Pseudomonadati</taxon>
        <taxon>Myxococcota</taxon>
        <taxon>Myxococcia</taxon>
        <taxon>Myxococcales</taxon>
        <taxon>Cystobacterineae</taxon>
        <taxon>Archangiaceae</taxon>
        <taxon>Hyalangium</taxon>
    </lineage>
</organism>
<feature type="domain" description="ABC-2 type transporter transmembrane" evidence="6">
    <location>
        <begin position="31"/>
        <end position="375"/>
    </location>
</feature>
<name>A0ABU5HFK9_9BACT</name>
<feature type="transmembrane region" description="Helical" evidence="5">
    <location>
        <begin position="358"/>
        <end position="381"/>
    </location>
</feature>
<keyword evidence="8" id="KW-1185">Reference proteome</keyword>
<gene>
    <name evidence="7" type="ORF">SYV04_38100</name>
</gene>
<feature type="transmembrane region" description="Helical" evidence="5">
    <location>
        <begin position="305"/>
        <end position="324"/>
    </location>
</feature>
<dbReference type="PANTHER" id="PTHR43471">
    <property type="entry name" value="ABC TRANSPORTER PERMEASE"/>
    <property type="match status" value="1"/>
</dbReference>
<comment type="subcellular location">
    <subcellularLocation>
        <location evidence="1">Membrane</location>
        <topology evidence="1">Multi-pass membrane protein</topology>
    </subcellularLocation>
</comment>
<evidence type="ECO:0000256" key="3">
    <source>
        <dbReference type="ARBA" id="ARBA00022989"/>
    </source>
</evidence>
<keyword evidence="3 5" id="KW-1133">Transmembrane helix</keyword>
<keyword evidence="4 5" id="KW-0472">Membrane</keyword>
<evidence type="ECO:0000256" key="5">
    <source>
        <dbReference type="SAM" id="Phobius"/>
    </source>
</evidence>
<evidence type="ECO:0000256" key="2">
    <source>
        <dbReference type="ARBA" id="ARBA00022692"/>
    </source>
</evidence>
<accession>A0ABU5HFK9</accession>
<feature type="transmembrane region" description="Helical" evidence="5">
    <location>
        <begin position="180"/>
        <end position="201"/>
    </location>
</feature>
<dbReference type="Proteomes" id="UP001291309">
    <property type="component" value="Unassembled WGS sequence"/>
</dbReference>
<dbReference type="PANTHER" id="PTHR43471:SF3">
    <property type="entry name" value="ABC TRANSPORTER PERMEASE PROTEIN NATB"/>
    <property type="match status" value="1"/>
</dbReference>
<dbReference type="EMBL" id="JAXIVS010000019">
    <property type="protein sequence ID" value="MDY7232264.1"/>
    <property type="molecule type" value="Genomic_DNA"/>
</dbReference>
<evidence type="ECO:0000313" key="8">
    <source>
        <dbReference type="Proteomes" id="UP001291309"/>
    </source>
</evidence>
<feature type="transmembrane region" description="Helical" evidence="5">
    <location>
        <begin position="231"/>
        <end position="252"/>
    </location>
</feature>
<dbReference type="RefSeq" id="WP_321550979.1">
    <property type="nucleotide sequence ID" value="NZ_JAXIVS010000019.1"/>
</dbReference>
<feature type="transmembrane region" description="Helical" evidence="5">
    <location>
        <begin position="272"/>
        <end position="293"/>
    </location>
</feature>
<dbReference type="Pfam" id="PF12698">
    <property type="entry name" value="ABC2_membrane_3"/>
    <property type="match status" value="1"/>
</dbReference>
<evidence type="ECO:0000259" key="6">
    <source>
        <dbReference type="Pfam" id="PF12698"/>
    </source>
</evidence>
<comment type="caution">
    <text evidence="7">The sequence shown here is derived from an EMBL/GenBank/DDBJ whole genome shotgun (WGS) entry which is preliminary data.</text>
</comment>
<sequence length="390" mass="42232">MRRLIATVFRKEMKDHLRDRRSVLSALAGPLIGPLVFAVMFTLMASWFREGKPLEVPVVGREHAPSLMAFLQRHGATLTEPPADYEALIQAGKLDVVLIIPPDYGKDFSSGHTASVQMVVDNSRNQARSTVRRLQNLLGGYSGMLASQRLWARGVSPELASPVRVDEVDLATPERMAANVLNMIPLFLVFAAFMGGMNVAIDAMAGERERGSLEPLLINPVQRGAVVVGKWLTTVVLACVAVGVCMAAFLVVVHRVPLQDLGVKARFDSVAVLGMIAAVVPLTFFASAGQMLVSTYARSFKEAQTYLQLLLLLPMMPGMVLALSPVQSQPWMFTIPVFSQQLLVGEVMRGQPVGVLPFLLGALGCAVAAALCLALTTRLLAEERIIFGRS</sequence>
<reference evidence="7 8" key="1">
    <citation type="submission" date="2023-12" db="EMBL/GenBank/DDBJ databases">
        <title>the genome sequence of Hyalangium sp. s54d21.</title>
        <authorList>
            <person name="Zhang X."/>
        </authorList>
    </citation>
    <scope>NUCLEOTIDE SEQUENCE [LARGE SCALE GENOMIC DNA]</scope>
    <source>
        <strain evidence="8">s54d21</strain>
    </source>
</reference>